<dbReference type="NCBIfam" id="TIGR00969">
    <property type="entry name" value="3a0106s02"/>
    <property type="match status" value="1"/>
</dbReference>
<feature type="domain" description="ABC transmembrane type-1" evidence="13">
    <location>
        <begin position="61"/>
        <end position="268"/>
    </location>
</feature>
<accession>A0A328PEX5</accession>
<sequence length="283" mass="30765">MRSRSTSWPRRLGHVALILLALAFLVAFLLAPLATVFAEAFRDGVTPYLAAIRQPEARSAIRLTLLVAVIAVPLNVIFGIAAAWAMTRFEFRGKTLLGALIDLPFSVSPVISGLVYVLLFGAQGWFGPWLDAHGVKVIYAVPGLVLATIFITLPFVARELIPLMEAQGSEEEEAARVLGASGWQMFFRVTLPNIRWALLYGVLLCNARAMGEFGAVSVVSGHIRGLTTTMPLEVEMRYNEYDYVGAFAVASLLALLALLTLAVKTLLEWRYGDEIAAHAPGGH</sequence>
<evidence type="ECO:0000256" key="8">
    <source>
        <dbReference type="ARBA" id="ARBA00023032"/>
    </source>
</evidence>
<evidence type="ECO:0000256" key="10">
    <source>
        <dbReference type="ARBA" id="ARBA00025323"/>
    </source>
</evidence>
<keyword evidence="7 12" id="KW-1133">Transmembrane helix</keyword>
<organism evidence="14 15">
    <name type="scientific">Dyella jiangningensis</name>
    <dbReference type="NCBI Taxonomy" id="1379159"/>
    <lineage>
        <taxon>Bacteria</taxon>
        <taxon>Pseudomonadati</taxon>
        <taxon>Pseudomonadota</taxon>
        <taxon>Gammaproteobacteria</taxon>
        <taxon>Lysobacterales</taxon>
        <taxon>Rhodanobacteraceae</taxon>
        <taxon>Dyella</taxon>
    </lineage>
</organism>
<dbReference type="InterPro" id="IPR011866">
    <property type="entry name" value="CysW_permease"/>
</dbReference>
<dbReference type="OrthoDB" id="9774448at2"/>
<keyword evidence="6 12" id="KW-0812">Transmembrane</keyword>
<evidence type="ECO:0000256" key="1">
    <source>
        <dbReference type="ARBA" id="ARBA00004429"/>
    </source>
</evidence>
<comment type="function">
    <text evidence="10">Part of the ABC transporter complex CysAWTP (TC 3.A.1.6.1) involved in sulfate/thiosulfate import. Probably responsible for the translocation of the substrate across the membrane.</text>
</comment>
<name>A0A328PEX5_9GAMM</name>
<dbReference type="PANTHER" id="PTHR30406">
    <property type="entry name" value="SULFATE TRANSPORT SYSTEM PERMEASE PROTEIN"/>
    <property type="match status" value="1"/>
</dbReference>
<evidence type="ECO:0000256" key="11">
    <source>
        <dbReference type="ARBA" id="ARBA00067681"/>
    </source>
</evidence>
<evidence type="ECO:0000256" key="6">
    <source>
        <dbReference type="ARBA" id="ARBA00022692"/>
    </source>
</evidence>
<evidence type="ECO:0000256" key="7">
    <source>
        <dbReference type="ARBA" id="ARBA00022989"/>
    </source>
</evidence>
<feature type="transmembrane region" description="Helical" evidence="12">
    <location>
        <begin position="137"/>
        <end position="157"/>
    </location>
</feature>
<comment type="subcellular location">
    <subcellularLocation>
        <location evidence="1">Cell inner membrane</location>
        <topology evidence="1">Multi-pass membrane protein</topology>
    </subcellularLocation>
</comment>
<keyword evidence="3" id="KW-0813">Transport</keyword>
<protein>
    <recommendedName>
        <fullName evidence="11">Sulfate transport system permease protein CysW</fullName>
    </recommendedName>
</protein>
<evidence type="ECO:0000313" key="14">
    <source>
        <dbReference type="EMBL" id="RAO78405.1"/>
    </source>
</evidence>
<comment type="subunit">
    <text evidence="2">The complex is composed of two ATP-binding proteins (CysA), two transmembrane proteins (CysT and CysW) and a solute-binding protein (CysP).</text>
</comment>
<reference evidence="14 15" key="1">
    <citation type="journal article" date="2018" name="Genet. Mol. Biol.">
        <title>The genome sequence of Dyella jiangningensis FCAV SCS01 from a lignocellulose-decomposing microbial consortium metagenome reveals potential for biotechnological applications.</title>
        <authorList>
            <person name="Desiderato J.G."/>
            <person name="Alvarenga D.O."/>
            <person name="Constancio M.T.L."/>
            <person name="Alves L.M.C."/>
            <person name="Varani A.M."/>
        </authorList>
    </citation>
    <scope>NUCLEOTIDE SEQUENCE [LARGE SCALE GENOMIC DNA]</scope>
    <source>
        <strain evidence="14 15">FCAV SCS01</strain>
    </source>
</reference>
<dbReference type="SUPFAM" id="SSF161098">
    <property type="entry name" value="MetI-like"/>
    <property type="match status" value="1"/>
</dbReference>
<keyword evidence="8" id="KW-0764">Sulfate transport</keyword>
<feature type="transmembrane region" description="Helical" evidence="12">
    <location>
        <begin position="96"/>
        <end position="117"/>
    </location>
</feature>
<feature type="transmembrane region" description="Helical" evidence="12">
    <location>
        <begin position="243"/>
        <end position="263"/>
    </location>
</feature>
<keyword evidence="5" id="KW-0997">Cell inner membrane</keyword>
<evidence type="ECO:0000256" key="5">
    <source>
        <dbReference type="ARBA" id="ARBA00022519"/>
    </source>
</evidence>
<dbReference type="Gene3D" id="1.10.3720.10">
    <property type="entry name" value="MetI-like"/>
    <property type="match status" value="1"/>
</dbReference>
<dbReference type="PROSITE" id="PS50928">
    <property type="entry name" value="ABC_TM1"/>
    <property type="match status" value="1"/>
</dbReference>
<dbReference type="FunFam" id="1.10.3720.10:FF:000015">
    <property type="entry name" value="Sulfate ABC transporter, permease CysW"/>
    <property type="match status" value="1"/>
</dbReference>
<evidence type="ECO:0000256" key="9">
    <source>
        <dbReference type="ARBA" id="ARBA00023136"/>
    </source>
</evidence>
<dbReference type="Pfam" id="PF00528">
    <property type="entry name" value="BPD_transp_1"/>
    <property type="match status" value="1"/>
</dbReference>
<comment type="caution">
    <text evidence="14">The sequence shown here is derived from an EMBL/GenBank/DDBJ whole genome shotgun (WGS) entry which is preliminary data.</text>
</comment>
<dbReference type="InterPro" id="IPR000515">
    <property type="entry name" value="MetI-like"/>
</dbReference>
<dbReference type="GO" id="GO:0005886">
    <property type="term" value="C:plasma membrane"/>
    <property type="evidence" value="ECO:0007669"/>
    <property type="project" value="UniProtKB-SubCell"/>
</dbReference>
<gene>
    <name evidence="14" type="ORF">CA260_08540</name>
</gene>
<dbReference type="RefSeq" id="WP_111982308.1">
    <property type="nucleotide sequence ID" value="NZ_NFZS01000001.1"/>
</dbReference>
<dbReference type="InterPro" id="IPR035906">
    <property type="entry name" value="MetI-like_sf"/>
</dbReference>
<evidence type="ECO:0000256" key="4">
    <source>
        <dbReference type="ARBA" id="ARBA00022475"/>
    </source>
</evidence>
<dbReference type="Proteomes" id="UP000248926">
    <property type="component" value="Unassembled WGS sequence"/>
</dbReference>
<evidence type="ECO:0000256" key="3">
    <source>
        <dbReference type="ARBA" id="ARBA00022448"/>
    </source>
</evidence>
<dbReference type="EMBL" id="NFZS01000001">
    <property type="protein sequence ID" value="RAO78405.1"/>
    <property type="molecule type" value="Genomic_DNA"/>
</dbReference>
<evidence type="ECO:0000256" key="12">
    <source>
        <dbReference type="SAM" id="Phobius"/>
    </source>
</evidence>
<dbReference type="NCBIfam" id="TIGR02140">
    <property type="entry name" value="permease_CysW"/>
    <property type="match status" value="1"/>
</dbReference>
<keyword evidence="4" id="KW-1003">Cell membrane</keyword>
<evidence type="ECO:0000313" key="15">
    <source>
        <dbReference type="Proteomes" id="UP000248926"/>
    </source>
</evidence>
<dbReference type="PANTHER" id="PTHR30406:SF1">
    <property type="entry name" value="SULFATE TRANSPORT SYSTEM PERMEASE PROTEIN CYSW"/>
    <property type="match status" value="1"/>
</dbReference>
<dbReference type="AlphaFoldDB" id="A0A328PEX5"/>
<dbReference type="CDD" id="cd06261">
    <property type="entry name" value="TM_PBP2"/>
    <property type="match status" value="1"/>
</dbReference>
<dbReference type="InterPro" id="IPR005667">
    <property type="entry name" value="Sulph_transpt2"/>
</dbReference>
<proteinExistence type="predicted"/>
<feature type="transmembrane region" description="Helical" evidence="12">
    <location>
        <begin position="62"/>
        <end position="84"/>
    </location>
</feature>
<evidence type="ECO:0000259" key="13">
    <source>
        <dbReference type="PROSITE" id="PS50928"/>
    </source>
</evidence>
<keyword evidence="9 12" id="KW-0472">Membrane</keyword>
<dbReference type="GO" id="GO:0015419">
    <property type="term" value="F:ABC-type sulfate transporter activity"/>
    <property type="evidence" value="ECO:0007669"/>
    <property type="project" value="InterPro"/>
</dbReference>
<evidence type="ECO:0000256" key="2">
    <source>
        <dbReference type="ARBA" id="ARBA00011779"/>
    </source>
</evidence>
<keyword evidence="15" id="KW-1185">Reference proteome</keyword>